<sequence length="324" mass="35613">MTLQPDPGLRSGSDARSDSAVQPDPDVPLDSGVRSDPGVRSDAREAGAICARAGRSQRDMREWAETYPGLFSAKPFDAALYSTLSLAMAFGGPWFGAEQLRMANKVSLWAFGLDWLVDYVATSLPEVEDIARRCLDVAGGAPPVPGDDLTRMLGDIRDELAASPAFPELGPVWRDELERMLDGMLAEWRWKTDKVTPTYEEYLGNADNLGFSYVFAAHWIHVTGPGAVADVGALREAGWAVQRVIRLLNDLGTYERDVAWGDLNVLLLGVDRAEVERRIAGLAARSRELVAPLRAAHPELAGYMERQMDFCAGFYQFGDYWGTL</sequence>
<feature type="region of interest" description="Disordered" evidence="1">
    <location>
        <begin position="1"/>
        <end position="46"/>
    </location>
</feature>
<evidence type="ECO:0000256" key="1">
    <source>
        <dbReference type="SAM" id="MobiDB-lite"/>
    </source>
</evidence>
<organism evidence="2 3">
    <name type="scientific">Streptosporangium oxazolinicum</name>
    <dbReference type="NCBI Taxonomy" id="909287"/>
    <lineage>
        <taxon>Bacteria</taxon>
        <taxon>Bacillati</taxon>
        <taxon>Actinomycetota</taxon>
        <taxon>Actinomycetes</taxon>
        <taxon>Streptosporangiales</taxon>
        <taxon>Streptosporangiaceae</taxon>
        <taxon>Streptosporangium</taxon>
    </lineage>
</organism>
<dbReference type="Pfam" id="PF19086">
    <property type="entry name" value="Terpene_syn_C_2"/>
    <property type="match status" value="1"/>
</dbReference>
<evidence type="ECO:0000313" key="3">
    <source>
        <dbReference type="Proteomes" id="UP001501251"/>
    </source>
</evidence>
<dbReference type="SUPFAM" id="SSF48576">
    <property type="entry name" value="Terpenoid synthases"/>
    <property type="match status" value="1"/>
</dbReference>
<keyword evidence="3" id="KW-1185">Reference proteome</keyword>
<dbReference type="Gene3D" id="1.10.600.10">
    <property type="entry name" value="Farnesyl Diphosphate Synthase"/>
    <property type="match status" value="1"/>
</dbReference>
<accession>A0ABP8AW47</accession>
<dbReference type="RefSeq" id="WP_344918689.1">
    <property type="nucleotide sequence ID" value="NZ_BAABAQ010000005.1"/>
</dbReference>
<dbReference type="EMBL" id="BAABAQ010000005">
    <property type="protein sequence ID" value="GAA4191869.1"/>
    <property type="molecule type" value="Genomic_DNA"/>
</dbReference>
<comment type="caution">
    <text evidence="2">The sequence shown here is derived from an EMBL/GenBank/DDBJ whole genome shotgun (WGS) entry which is preliminary data.</text>
</comment>
<dbReference type="InterPro" id="IPR008949">
    <property type="entry name" value="Isoprenoid_synthase_dom_sf"/>
</dbReference>
<evidence type="ECO:0008006" key="4">
    <source>
        <dbReference type="Google" id="ProtNLM"/>
    </source>
</evidence>
<proteinExistence type="predicted"/>
<protein>
    <recommendedName>
        <fullName evidence="4">Terpene synthase</fullName>
    </recommendedName>
</protein>
<gene>
    <name evidence="2" type="ORF">GCM10022252_32330</name>
</gene>
<evidence type="ECO:0000313" key="2">
    <source>
        <dbReference type="EMBL" id="GAA4191869.1"/>
    </source>
</evidence>
<dbReference type="Proteomes" id="UP001501251">
    <property type="component" value="Unassembled WGS sequence"/>
</dbReference>
<name>A0ABP8AW47_9ACTN</name>
<reference evidence="3" key="1">
    <citation type="journal article" date="2019" name="Int. J. Syst. Evol. Microbiol.">
        <title>The Global Catalogue of Microorganisms (GCM) 10K type strain sequencing project: providing services to taxonomists for standard genome sequencing and annotation.</title>
        <authorList>
            <consortium name="The Broad Institute Genomics Platform"/>
            <consortium name="The Broad Institute Genome Sequencing Center for Infectious Disease"/>
            <person name="Wu L."/>
            <person name="Ma J."/>
        </authorList>
    </citation>
    <scope>NUCLEOTIDE SEQUENCE [LARGE SCALE GENOMIC DNA]</scope>
    <source>
        <strain evidence="3">JCM 17388</strain>
    </source>
</reference>